<dbReference type="OrthoDB" id="9805017at2"/>
<dbReference type="SUPFAM" id="SSF50965">
    <property type="entry name" value="Galactose oxidase, central domain"/>
    <property type="match status" value="1"/>
</dbReference>
<gene>
    <name evidence="2" type="ORF">SAMN04488069_106273</name>
</gene>
<reference evidence="3" key="1">
    <citation type="submission" date="2016-10" db="EMBL/GenBank/DDBJ databases">
        <authorList>
            <person name="Varghese N."/>
            <person name="Submissions S."/>
        </authorList>
    </citation>
    <scope>NUCLEOTIDE SEQUENCE [LARGE SCALE GENOMIC DNA]</scope>
    <source>
        <strain evidence="3">CGMCC 1.8975</strain>
    </source>
</reference>
<organism evidence="2 3">
    <name type="scientific">Hymenobacter psychrophilus</name>
    <dbReference type="NCBI Taxonomy" id="651662"/>
    <lineage>
        <taxon>Bacteria</taxon>
        <taxon>Pseudomonadati</taxon>
        <taxon>Bacteroidota</taxon>
        <taxon>Cytophagia</taxon>
        <taxon>Cytophagales</taxon>
        <taxon>Hymenobacteraceae</taxon>
        <taxon>Hymenobacter</taxon>
    </lineage>
</organism>
<evidence type="ECO:0000313" key="2">
    <source>
        <dbReference type="EMBL" id="SDY22259.1"/>
    </source>
</evidence>
<dbReference type="InterPro" id="IPR011043">
    <property type="entry name" value="Gal_Oxase/kelch_b-propeller"/>
</dbReference>
<proteinExistence type="predicted"/>
<evidence type="ECO:0000313" key="3">
    <source>
        <dbReference type="Proteomes" id="UP000199249"/>
    </source>
</evidence>
<dbReference type="EMBL" id="FNOV01000006">
    <property type="protein sequence ID" value="SDY22259.1"/>
    <property type="molecule type" value="Genomic_DNA"/>
</dbReference>
<dbReference type="PANTHER" id="PTHR42754">
    <property type="entry name" value="ENDOGLUCANASE"/>
    <property type="match status" value="1"/>
</dbReference>
<name>A0A1H3I507_9BACT</name>
<dbReference type="Pfam" id="PF17164">
    <property type="entry name" value="DUF5122"/>
    <property type="match status" value="7"/>
</dbReference>
<accession>A0A1H3I507</accession>
<protein>
    <submittedName>
        <fullName evidence="2">Delta-60 repeat domain-containing protein</fullName>
    </submittedName>
</protein>
<dbReference type="PANTHER" id="PTHR42754:SF1">
    <property type="entry name" value="LIPOPROTEIN"/>
    <property type="match status" value="1"/>
</dbReference>
<dbReference type="NCBIfam" id="TIGR02608">
    <property type="entry name" value="delta_60_rpt"/>
    <property type="match status" value="5"/>
</dbReference>
<feature type="signal peptide" evidence="1">
    <location>
        <begin position="1"/>
        <end position="27"/>
    </location>
</feature>
<dbReference type="STRING" id="651662.SAMN04488069_106273"/>
<feature type="chain" id="PRO_5011765178" evidence="1">
    <location>
        <begin position="28"/>
        <end position="441"/>
    </location>
</feature>
<dbReference type="InterPro" id="IPR013431">
    <property type="entry name" value="Delta_60_rpt"/>
</dbReference>
<keyword evidence="1" id="KW-0732">Signal</keyword>
<dbReference type="RefSeq" id="WP_092740050.1">
    <property type="nucleotide sequence ID" value="NZ_FNOV01000006.1"/>
</dbReference>
<keyword evidence="3" id="KW-1185">Reference proteome</keyword>
<evidence type="ECO:0000256" key="1">
    <source>
        <dbReference type="SAM" id="SignalP"/>
    </source>
</evidence>
<dbReference type="Gene3D" id="2.80.10.50">
    <property type="match status" value="3"/>
</dbReference>
<dbReference type="Proteomes" id="UP000199249">
    <property type="component" value="Unassembled WGS sequence"/>
</dbReference>
<dbReference type="AlphaFoldDB" id="A0A1H3I507"/>
<sequence>MLKKSTQTFHFLMVLLCWLGLAPALRAQVLDPSFQPTVLKTPLAYTPPQNVNTLAVQPDGKVLVAGGFDFVNGALVGKLQRLNADGSTDATFNPNGTGANGYINDLLLQPDGKILVAGATFTTFNGQPRVMLVRLNANGSLDPTFAYNPAPDDYRTLTALALQPDGKILVASGATFTGQPAGGLVRLNANGTRDASFDVGTGLTSGTARAVLVQADGRILLGGTFTTFNGQAARNLVRLTATGSIDASFSIGTSATPGADGTVNALAQQPDGKLLIAGRFTSFDGQVTRNLTRRLLNGGMDASFQPNLADPNEAGTILRVAVQNNGGIIVSGLFSYYNGISRHQFVRLDATGKLDLSFAPIAGPNGACSALSLAPNGDILVGGDFNEYNELPQTGLLRLSATGQHIAGFAPLIEARGSIRELVTLPSGKLLVFGEFGNFNG</sequence>